<proteinExistence type="predicted"/>
<dbReference type="Proteomes" id="UP001163603">
    <property type="component" value="Chromosome 6"/>
</dbReference>
<reference evidence="2" key="1">
    <citation type="journal article" date="2023" name="G3 (Bethesda)">
        <title>Genome assembly and association tests identify interacting loci associated with vigor, precocity, and sex in interspecific pistachio rootstocks.</title>
        <authorList>
            <person name="Palmer W."/>
            <person name="Jacygrad E."/>
            <person name="Sagayaradj S."/>
            <person name="Cavanaugh K."/>
            <person name="Han R."/>
            <person name="Bertier L."/>
            <person name="Beede B."/>
            <person name="Kafkas S."/>
            <person name="Golino D."/>
            <person name="Preece J."/>
            <person name="Michelmore R."/>
        </authorList>
    </citation>
    <scope>NUCLEOTIDE SEQUENCE [LARGE SCALE GENOMIC DNA]</scope>
</reference>
<gene>
    <name evidence="1" type="ORF">Pint_22229</name>
</gene>
<dbReference type="EMBL" id="CM047741">
    <property type="protein sequence ID" value="KAJ0037831.1"/>
    <property type="molecule type" value="Genomic_DNA"/>
</dbReference>
<evidence type="ECO:0000313" key="1">
    <source>
        <dbReference type="EMBL" id="KAJ0037831.1"/>
    </source>
</evidence>
<protein>
    <submittedName>
        <fullName evidence="1">Uncharacterized protein</fullName>
    </submittedName>
</protein>
<keyword evidence="2" id="KW-1185">Reference proteome</keyword>
<accession>A0ACC0YK83</accession>
<name>A0ACC0YK83_9ROSI</name>
<sequence length="70" mass="7842">MVHSGAVFETQFQKNDPVLNIVDEKILNHGRNQAVPGAWCSGRRNGWMDPCSQWDDVNILKPGPPAKKLE</sequence>
<organism evidence="1 2">
    <name type="scientific">Pistacia integerrima</name>
    <dbReference type="NCBI Taxonomy" id="434235"/>
    <lineage>
        <taxon>Eukaryota</taxon>
        <taxon>Viridiplantae</taxon>
        <taxon>Streptophyta</taxon>
        <taxon>Embryophyta</taxon>
        <taxon>Tracheophyta</taxon>
        <taxon>Spermatophyta</taxon>
        <taxon>Magnoliopsida</taxon>
        <taxon>eudicotyledons</taxon>
        <taxon>Gunneridae</taxon>
        <taxon>Pentapetalae</taxon>
        <taxon>rosids</taxon>
        <taxon>malvids</taxon>
        <taxon>Sapindales</taxon>
        <taxon>Anacardiaceae</taxon>
        <taxon>Pistacia</taxon>
    </lineage>
</organism>
<comment type="caution">
    <text evidence="1">The sequence shown here is derived from an EMBL/GenBank/DDBJ whole genome shotgun (WGS) entry which is preliminary data.</text>
</comment>
<evidence type="ECO:0000313" key="2">
    <source>
        <dbReference type="Proteomes" id="UP001163603"/>
    </source>
</evidence>